<evidence type="ECO:0000259" key="3">
    <source>
        <dbReference type="Pfam" id="PF00293"/>
    </source>
</evidence>
<dbReference type="Gene3D" id="3.90.79.10">
    <property type="entry name" value="Nucleoside Triphosphate Pyrophosphohydrolase"/>
    <property type="match status" value="1"/>
</dbReference>
<keyword evidence="5" id="KW-1185">Reference proteome</keyword>
<dbReference type="EMBL" id="LXEQ01000051">
    <property type="protein sequence ID" value="OAT25764.1"/>
    <property type="molecule type" value="Genomic_DNA"/>
</dbReference>
<dbReference type="InterPro" id="IPR015797">
    <property type="entry name" value="NUDIX_hydrolase-like_dom_sf"/>
</dbReference>
<comment type="cofactor">
    <cofactor evidence="1">
        <name>Mg(2+)</name>
        <dbReference type="ChEBI" id="CHEBI:18420"/>
    </cofactor>
</comment>
<keyword evidence="4" id="KW-0378">Hydrolase</keyword>
<name>A0ABX2W4U9_9ENTR</name>
<protein>
    <submittedName>
        <fullName evidence="4">Nudix hydrolase</fullName>
        <ecNumber evidence="4">3.-.-.-</ecNumber>
    </submittedName>
</protein>
<evidence type="ECO:0000313" key="4">
    <source>
        <dbReference type="EMBL" id="OAT25764.1"/>
    </source>
</evidence>
<dbReference type="Pfam" id="PF00293">
    <property type="entry name" value="NUDIX"/>
    <property type="match status" value="1"/>
</dbReference>
<reference evidence="4 5" key="1">
    <citation type="submission" date="2016-04" db="EMBL/GenBank/DDBJ databases">
        <title>ATOL: Assembling a taxonomically balanced genome-scale reconstruction of the evolutionary history of the Enterobacteriaceae.</title>
        <authorList>
            <person name="Plunkett G.III."/>
            <person name="Neeno-Eckwall E.C."/>
            <person name="Glasner J.D."/>
            <person name="Perna N.T."/>
        </authorList>
    </citation>
    <scope>NUCLEOTIDE SEQUENCE [LARGE SCALE GENOMIC DNA]</scope>
    <source>
        <strain evidence="4 5">ATCC 51602</strain>
    </source>
</reference>
<organism evidence="4 5">
    <name type="scientific">Buttiauxella ferragutiae ATCC 51602</name>
    <dbReference type="NCBI Taxonomy" id="1354252"/>
    <lineage>
        <taxon>Bacteria</taxon>
        <taxon>Pseudomonadati</taxon>
        <taxon>Pseudomonadota</taxon>
        <taxon>Gammaproteobacteria</taxon>
        <taxon>Enterobacterales</taxon>
        <taxon>Enterobacteriaceae</taxon>
        <taxon>Buttiauxella</taxon>
    </lineage>
</organism>
<gene>
    <name evidence="4" type="ORF">M976_03407</name>
</gene>
<evidence type="ECO:0000256" key="2">
    <source>
        <dbReference type="SAM" id="MobiDB-lite"/>
    </source>
</evidence>
<evidence type="ECO:0000313" key="5">
    <source>
        <dbReference type="Proteomes" id="UP000078407"/>
    </source>
</evidence>
<accession>A0ABX2W4U9</accession>
<dbReference type="GO" id="GO:0016787">
    <property type="term" value="F:hydrolase activity"/>
    <property type="evidence" value="ECO:0007669"/>
    <property type="project" value="UniProtKB-KW"/>
</dbReference>
<comment type="caution">
    <text evidence="4">The sequence shown here is derived from an EMBL/GenBank/DDBJ whole genome shotgun (WGS) entry which is preliminary data.</text>
</comment>
<proteinExistence type="predicted"/>
<feature type="domain" description="Nudix hydrolase" evidence="3">
    <location>
        <begin position="17"/>
        <end position="58"/>
    </location>
</feature>
<dbReference type="EC" id="3.-.-.-" evidence="4"/>
<dbReference type="SUPFAM" id="SSF55811">
    <property type="entry name" value="Nudix"/>
    <property type="match status" value="1"/>
</dbReference>
<dbReference type="Proteomes" id="UP000078407">
    <property type="component" value="Unassembled WGS sequence"/>
</dbReference>
<dbReference type="InterPro" id="IPR000086">
    <property type="entry name" value="NUDIX_hydrolase_dom"/>
</dbReference>
<sequence length="141" mass="15917">MLVAKGGKSGNPPEERRGYHLPGGKFENRDKNSFGTVIRELEEETGIKLENHQPWGNEITHKKAVGAKFVIVVTENVPALVEGFNNLDVSKRPKITNKYDEPFTELVSLPIENCWNDQNFNSDYLTDYFGYGLEEAMKVLG</sequence>
<feature type="region of interest" description="Disordered" evidence="2">
    <location>
        <begin position="1"/>
        <end position="28"/>
    </location>
</feature>
<evidence type="ECO:0000256" key="1">
    <source>
        <dbReference type="ARBA" id="ARBA00001946"/>
    </source>
</evidence>